<evidence type="ECO:0000313" key="2">
    <source>
        <dbReference type="EMBL" id="GAA0344379.1"/>
    </source>
</evidence>
<keyword evidence="3" id="KW-1185">Reference proteome</keyword>
<name>A0ABN0WQQ9_9ALTE</name>
<dbReference type="EMBL" id="BAAAEI010000006">
    <property type="protein sequence ID" value="GAA0344379.1"/>
    <property type="molecule type" value="Genomic_DNA"/>
</dbReference>
<dbReference type="PANTHER" id="PTHR37318">
    <property type="entry name" value="BSL7504 PROTEIN"/>
    <property type="match status" value="1"/>
</dbReference>
<sequence>MAELDLVIHAPNRLQICAMLATSAELDFRLIREQLGVTDSVLSKHLKALETAQYIQLKKRNHNGRPRTWIALTRQGQQAFEHHVEALKAIINMGGQAD</sequence>
<dbReference type="Proteomes" id="UP001501757">
    <property type="component" value="Unassembled WGS sequence"/>
</dbReference>
<dbReference type="InterPro" id="IPR036390">
    <property type="entry name" value="WH_DNA-bd_sf"/>
</dbReference>
<comment type="caution">
    <text evidence="2">The sequence shown here is derived from an EMBL/GenBank/DDBJ whole genome shotgun (WGS) entry which is preliminary data.</text>
</comment>
<dbReference type="RefSeq" id="WP_343841613.1">
    <property type="nucleotide sequence ID" value="NZ_BAAAEI010000006.1"/>
</dbReference>
<dbReference type="PANTHER" id="PTHR37318:SF1">
    <property type="entry name" value="BSL7504 PROTEIN"/>
    <property type="match status" value="1"/>
</dbReference>
<protein>
    <submittedName>
        <fullName evidence="2">Transcriptional regulator</fullName>
    </submittedName>
</protein>
<dbReference type="Gene3D" id="1.10.10.10">
    <property type="entry name" value="Winged helix-like DNA-binding domain superfamily/Winged helix DNA-binding domain"/>
    <property type="match status" value="1"/>
</dbReference>
<proteinExistence type="predicted"/>
<reference evidence="2 3" key="1">
    <citation type="journal article" date="2019" name="Int. J. Syst. Evol. Microbiol.">
        <title>The Global Catalogue of Microorganisms (GCM) 10K type strain sequencing project: providing services to taxonomists for standard genome sequencing and annotation.</title>
        <authorList>
            <consortium name="The Broad Institute Genomics Platform"/>
            <consortium name="The Broad Institute Genome Sequencing Center for Infectious Disease"/>
            <person name="Wu L."/>
            <person name="Ma J."/>
        </authorList>
    </citation>
    <scope>NUCLEOTIDE SEQUENCE [LARGE SCALE GENOMIC DNA]</scope>
    <source>
        <strain evidence="2 3">JCM 13378</strain>
    </source>
</reference>
<organism evidence="2 3">
    <name type="scientific">Bowmanella denitrificans</name>
    <dbReference type="NCBI Taxonomy" id="366582"/>
    <lineage>
        <taxon>Bacteria</taxon>
        <taxon>Pseudomonadati</taxon>
        <taxon>Pseudomonadota</taxon>
        <taxon>Gammaproteobacteria</taxon>
        <taxon>Alteromonadales</taxon>
        <taxon>Alteromonadaceae</taxon>
        <taxon>Bowmanella</taxon>
    </lineage>
</organism>
<gene>
    <name evidence="2" type="ORF">GCM10009092_06020</name>
</gene>
<dbReference type="SUPFAM" id="SSF46785">
    <property type="entry name" value="Winged helix' DNA-binding domain"/>
    <property type="match status" value="1"/>
</dbReference>
<evidence type="ECO:0000313" key="3">
    <source>
        <dbReference type="Proteomes" id="UP001501757"/>
    </source>
</evidence>
<accession>A0ABN0WQQ9</accession>
<dbReference type="InterPro" id="IPR036388">
    <property type="entry name" value="WH-like_DNA-bd_sf"/>
</dbReference>
<dbReference type="InterPro" id="IPR027395">
    <property type="entry name" value="WH_DNA-bd_dom"/>
</dbReference>
<dbReference type="Pfam" id="PF13601">
    <property type="entry name" value="HTH_34"/>
    <property type="match status" value="1"/>
</dbReference>
<feature type="domain" description="Winged helix DNA-binding" evidence="1">
    <location>
        <begin position="13"/>
        <end position="91"/>
    </location>
</feature>
<evidence type="ECO:0000259" key="1">
    <source>
        <dbReference type="Pfam" id="PF13601"/>
    </source>
</evidence>